<sequence length="258" mass="27894">MFREAWRMVDAILEAASARTDSAVSTTHAEDIVYQMFEANMDEYLDEEVDSIKHTFEVICKGWDKEVRPYPFISTLAHSFVERNHQTAQFSVGTIATSAANSSSTARFLNSQNPAQVKRNVLASFTSVLLLPVTIVPRTVGAVGAVLTTGGSAAAQGIAMLNPQRWGGGAAFNGNGYARQVGQLDKDGGMLFEIGDDDDEGPNTSLSEKEHRQDSPSSSVSQLEATKSPPTSAAPVKEEKFDPLLSLDVCLELIHAER</sequence>
<evidence type="ECO:0000256" key="1">
    <source>
        <dbReference type="SAM" id="MobiDB-lite"/>
    </source>
</evidence>
<protein>
    <submittedName>
        <fullName evidence="2">Uncharacterized protein</fullName>
    </submittedName>
</protein>
<keyword evidence="3" id="KW-1185">Reference proteome</keyword>
<evidence type="ECO:0000313" key="3">
    <source>
        <dbReference type="Proteomes" id="UP001556367"/>
    </source>
</evidence>
<reference evidence="3" key="1">
    <citation type="submission" date="2024-06" db="EMBL/GenBank/DDBJ databases">
        <title>Multi-omics analyses provide insights into the biosynthesis of the anticancer antibiotic pleurotin in Hohenbuehelia grisea.</title>
        <authorList>
            <person name="Weaver J.A."/>
            <person name="Alberti F."/>
        </authorList>
    </citation>
    <scope>NUCLEOTIDE SEQUENCE [LARGE SCALE GENOMIC DNA]</scope>
    <source>
        <strain evidence="3">T-177</strain>
    </source>
</reference>
<comment type="caution">
    <text evidence="2">The sequence shown here is derived from an EMBL/GenBank/DDBJ whole genome shotgun (WGS) entry which is preliminary data.</text>
</comment>
<organism evidence="2 3">
    <name type="scientific">Hohenbuehelia grisea</name>
    <dbReference type="NCBI Taxonomy" id="104357"/>
    <lineage>
        <taxon>Eukaryota</taxon>
        <taxon>Fungi</taxon>
        <taxon>Dikarya</taxon>
        <taxon>Basidiomycota</taxon>
        <taxon>Agaricomycotina</taxon>
        <taxon>Agaricomycetes</taxon>
        <taxon>Agaricomycetidae</taxon>
        <taxon>Agaricales</taxon>
        <taxon>Pleurotineae</taxon>
        <taxon>Pleurotaceae</taxon>
        <taxon>Hohenbuehelia</taxon>
    </lineage>
</organism>
<dbReference type="Proteomes" id="UP001556367">
    <property type="component" value="Unassembled WGS sequence"/>
</dbReference>
<accession>A0ABR3JYC2</accession>
<feature type="region of interest" description="Disordered" evidence="1">
    <location>
        <begin position="190"/>
        <end position="239"/>
    </location>
</feature>
<gene>
    <name evidence="2" type="ORF">HGRIS_011934</name>
</gene>
<feature type="compositionally biased region" description="Polar residues" evidence="1">
    <location>
        <begin position="215"/>
        <end position="231"/>
    </location>
</feature>
<evidence type="ECO:0000313" key="2">
    <source>
        <dbReference type="EMBL" id="KAL0960308.1"/>
    </source>
</evidence>
<name>A0ABR3JYC2_9AGAR</name>
<proteinExistence type="predicted"/>
<dbReference type="EMBL" id="JASNQZ010000002">
    <property type="protein sequence ID" value="KAL0960308.1"/>
    <property type="molecule type" value="Genomic_DNA"/>
</dbReference>